<comment type="caution">
    <text evidence="2">The sequence shown here is derived from an EMBL/GenBank/DDBJ whole genome shotgun (WGS) entry which is preliminary data.</text>
</comment>
<evidence type="ECO:0000313" key="3">
    <source>
        <dbReference type="Proteomes" id="UP000189137"/>
    </source>
</evidence>
<dbReference type="EMBL" id="FUPS01000014">
    <property type="protein sequence ID" value="SJS96951.1"/>
    <property type="molecule type" value="Genomic_DNA"/>
</dbReference>
<keyword evidence="1" id="KW-1133">Transmembrane helix</keyword>
<name>A0A9X8RLF1_CLODI</name>
<dbReference type="InterPro" id="IPR032111">
    <property type="entry name" value="Clostridium_phage_holin"/>
</dbReference>
<evidence type="ECO:0000313" key="2">
    <source>
        <dbReference type="EMBL" id="SJS96951.1"/>
    </source>
</evidence>
<evidence type="ECO:0000256" key="1">
    <source>
        <dbReference type="SAM" id="Phobius"/>
    </source>
</evidence>
<evidence type="ECO:0008006" key="4">
    <source>
        <dbReference type="Google" id="ProtNLM"/>
    </source>
</evidence>
<organism evidence="2 3">
    <name type="scientific">Clostridioides difficile</name>
    <name type="common">Peptoclostridium difficile</name>
    <dbReference type="NCBI Taxonomy" id="1496"/>
    <lineage>
        <taxon>Bacteria</taxon>
        <taxon>Bacillati</taxon>
        <taxon>Bacillota</taxon>
        <taxon>Clostridia</taxon>
        <taxon>Peptostreptococcales</taxon>
        <taxon>Peptostreptococcaceae</taxon>
        <taxon>Clostridioides</taxon>
    </lineage>
</organism>
<dbReference type="RefSeq" id="WP_021402225.1">
    <property type="nucleotide sequence ID" value="NZ_CP149699.1"/>
</dbReference>
<gene>
    <name evidence="2" type="ORF">SAMEA3375112_03281</name>
</gene>
<dbReference type="Proteomes" id="UP000189137">
    <property type="component" value="Unassembled WGS sequence"/>
</dbReference>
<proteinExistence type="predicted"/>
<keyword evidence="1" id="KW-0472">Membrane</keyword>
<dbReference type="AlphaFoldDB" id="A0A9X8RLF1"/>
<dbReference type="Pfam" id="PF16079">
    <property type="entry name" value="Phage_holin_5_2"/>
    <property type="match status" value="1"/>
</dbReference>
<reference evidence="2 3" key="1">
    <citation type="submission" date="2017-02" db="EMBL/GenBank/DDBJ databases">
        <authorList>
            <consortium name="Pathogen Informatics"/>
        </authorList>
    </citation>
    <scope>NUCLEOTIDE SEQUENCE [LARGE SCALE GENOMIC DNA]</scope>
    <source>
        <strain evidence="2 3">VRECD0157</strain>
    </source>
</reference>
<sequence>MDIMQFIPENLIMLIGGLYILGTFIKESNIKNKYIPFILLVIAMISSCLFMKELSIEAVFEGILCWGTSIGINQIQVQNRKDK</sequence>
<feature type="transmembrane region" description="Helical" evidence="1">
    <location>
        <begin position="34"/>
        <end position="52"/>
    </location>
</feature>
<protein>
    <recommendedName>
        <fullName evidence="4">Holin</fullName>
    </recommendedName>
</protein>
<feature type="transmembrane region" description="Helical" evidence="1">
    <location>
        <begin position="6"/>
        <end position="25"/>
    </location>
</feature>
<accession>A0A9X8RLF1</accession>
<keyword evidence="1" id="KW-0812">Transmembrane</keyword>